<dbReference type="SUPFAM" id="SSF53756">
    <property type="entry name" value="UDP-Glycosyltransferase/glycogen phosphorylase"/>
    <property type="match status" value="1"/>
</dbReference>
<reference evidence="4 5" key="1">
    <citation type="submission" date="2022-05" db="EMBL/GenBank/DDBJ databases">
        <authorList>
            <consortium name="Genoscope - CEA"/>
            <person name="William W."/>
        </authorList>
    </citation>
    <scope>NUCLEOTIDE SEQUENCE [LARGE SCALE GENOMIC DNA]</scope>
</reference>
<keyword evidence="2" id="KW-0328">Glycosyltransferase</keyword>
<comment type="similarity">
    <text evidence="1">Belongs to the UDP-glycosyltransferase family.</text>
</comment>
<evidence type="ECO:0000313" key="4">
    <source>
        <dbReference type="EMBL" id="CAH3189233.1"/>
    </source>
</evidence>
<dbReference type="PANTHER" id="PTHR48043">
    <property type="entry name" value="EG:EG0003.4 PROTEIN-RELATED"/>
    <property type="match status" value="1"/>
</dbReference>
<proteinExistence type="inferred from homology"/>
<protein>
    <submittedName>
        <fullName evidence="4">Uncharacterized protein</fullName>
    </submittedName>
</protein>
<evidence type="ECO:0000256" key="1">
    <source>
        <dbReference type="ARBA" id="ARBA00009995"/>
    </source>
</evidence>
<dbReference type="InterPro" id="IPR050271">
    <property type="entry name" value="UDP-glycosyltransferase"/>
</dbReference>
<organism evidence="4 5">
    <name type="scientific">Porites evermanni</name>
    <dbReference type="NCBI Taxonomy" id="104178"/>
    <lineage>
        <taxon>Eukaryota</taxon>
        <taxon>Metazoa</taxon>
        <taxon>Cnidaria</taxon>
        <taxon>Anthozoa</taxon>
        <taxon>Hexacorallia</taxon>
        <taxon>Scleractinia</taxon>
        <taxon>Fungiina</taxon>
        <taxon>Poritidae</taxon>
        <taxon>Porites</taxon>
    </lineage>
</organism>
<evidence type="ECO:0000256" key="2">
    <source>
        <dbReference type="ARBA" id="ARBA00022676"/>
    </source>
</evidence>
<evidence type="ECO:0000313" key="5">
    <source>
        <dbReference type="Proteomes" id="UP001159427"/>
    </source>
</evidence>
<dbReference type="Gene3D" id="3.40.50.2000">
    <property type="entry name" value="Glycogen Phosphorylase B"/>
    <property type="match status" value="1"/>
</dbReference>
<sequence length="149" mass="16602">MIRLDLEGRTFQFFLKMNEVLSTLCESVLNSTEIFKELEGFDLIIYDSISNGGQVMVGALNVKTAKPLPPELEKFVSASGENGFIIVSFGTNVASLPKAEVDMLAEAFGKLKQRVVWRVKGNHGVYRTSLQLLHGRSLLGDQHRERDAM</sequence>
<accession>A0ABN8SCD7</accession>
<gene>
    <name evidence="4" type="ORF">PEVE_00019168</name>
</gene>
<name>A0ABN8SCD7_9CNID</name>
<dbReference type="PANTHER" id="PTHR48043:SF145">
    <property type="entry name" value="FI06409P-RELATED"/>
    <property type="match status" value="1"/>
</dbReference>
<keyword evidence="5" id="KW-1185">Reference proteome</keyword>
<dbReference type="Proteomes" id="UP001159427">
    <property type="component" value="Unassembled WGS sequence"/>
</dbReference>
<dbReference type="Pfam" id="PF00201">
    <property type="entry name" value="UDPGT"/>
    <property type="match status" value="1"/>
</dbReference>
<dbReference type="EMBL" id="CALNXI010002593">
    <property type="protein sequence ID" value="CAH3189233.1"/>
    <property type="molecule type" value="Genomic_DNA"/>
</dbReference>
<evidence type="ECO:0000256" key="3">
    <source>
        <dbReference type="ARBA" id="ARBA00022679"/>
    </source>
</evidence>
<dbReference type="InterPro" id="IPR002213">
    <property type="entry name" value="UDP_glucos_trans"/>
</dbReference>
<keyword evidence="3" id="KW-0808">Transferase</keyword>
<comment type="caution">
    <text evidence="4">The sequence shown here is derived from an EMBL/GenBank/DDBJ whole genome shotgun (WGS) entry which is preliminary data.</text>
</comment>